<dbReference type="eggNOG" id="ENOG502QS29">
    <property type="taxonomic scope" value="Eukaryota"/>
</dbReference>
<feature type="region of interest" description="Disordered" evidence="2">
    <location>
        <begin position="1"/>
        <end position="76"/>
    </location>
</feature>
<feature type="compositionally biased region" description="Low complexity" evidence="2">
    <location>
        <begin position="51"/>
        <end position="66"/>
    </location>
</feature>
<dbReference type="GO" id="GO:0004765">
    <property type="term" value="F:shikimate kinase activity"/>
    <property type="evidence" value="ECO:0007669"/>
    <property type="project" value="TreeGrafter"/>
</dbReference>
<dbReference type="GeneID" id="9683340"/>
<keyword evidence="4" id="KW-1185">Reference proteome</keyword>
<feature type="region of interest" description="Disordered" evidence="2">
    <location>
        <begin position="274"/>
        <end position="301"/>
    </location>
</feature>
<dbReference type="Pfam" id="PF01202">
    <property type="entry name" value="SKI"/>
    <property type="match status" value="1"/>
</dbReference>
<dbReference type="InterPro" id="IPR031322">
    <property type="entry name" value="Shikimate/glucono_kinase"/>
</dbReference>
<dbReference type="RefSeq" id="XP_003058276.1">
    <property type="nucleotide sequence ID" value="XM_003058230.1"/>
</dbReference>
<dbReference type="OrthoDB" id="515366at2759"/>
<name>C1MRB6_MICPC</name>
<sequence>MSTVASTSATSSLARAASLASRARRAPALLRAGPGPGPGRGRRRRLRPDRAAATTTSASASATSSSDGEGGPSDASKTLRLKAEAIAKDLKGVTVTFVGDSEGANDAVGRALASALGYVPLSTPDLVEKITGQTRAEIVESDGEGGLVIAENAVFEQLSTQLRCVISTSGGGKGASARGACWDYLFGHFVIWLDDVDAAAAAAADPAAAPQREAYEFADAHLVMSTSEVKTQEEAIGIASQVVAALGELLAGDEQLAGKKTFYNKMGCRGDWPTLQPPGWDGTKEGMVDPATGKPYRDAAA</sequence>
<dbReference type="AlphaFoldDB" id="C1MRB6"/>
<comment type="similarity">
    <text evidence="1">Belongs to the shikimate kinase family.</text>
</comment>
<evidence type="ECO:0000256" key="2">
    <source>
        <dbReference type="SAM" id="MobiDB-lite"/>
    </source>
</evidence>
<dbReference type="PANTHER" id="PTHR21087">
    <property type="entry name" value="SHIKIMATE KINASE"/>
    <property type="match status" value="1"/>
</dbReference>
<proteinExistence type="inferred from homology"/>
<evidence type="ECO:0000313" key="3">
    <source>
        <dbReference type="EMBL" id="EEH58227.1"/>
    </source>
</evidence>
<dbReference type="Gene3D" id="3.40.50.300">
    <property type="entry name" value="P-loop containing nucleotide triphosphate hydrolases"/>
    <property type="match status" value="1"/>
</dbReference>
<evidence type="ECO:0000313" key="4">
    <source>
        <dbReference type="Proteomes" id="UP000001876"/>
    </source>
</evidence>
<organism evidence="4">
    <name type="scientific">Micromonas pusilla (strain CCMP1545)</name>
    <name type="common">Picoplanktonic green alga</name>
    <dbReference type="NCBI Taxonomy" id="564608"/>
    <lineage>
        <taxon>Eukaryota</taxon>
        <taxon>Viridiplantae</taxon>
        <taxon>Chlorophyta</taxon>
        <taxon>Mamiellophyceae</taxon>
        <taxon>Mamiellales</taxon>
        <taxon>Mamiellaceae</taxon>
        <taxon>Micromonas</taxon>
    </lineage>
</organism>
<dbReference type="Proteomes" id="UP000001876">
    <property type="component" value="Unassembled WGS sequence"/>
</dbReference>
<dbReference type="GO" id="GO:0005829">
    <property type="term" value="C:cytosol"/>
    <property type="evidence" value="ECO:0007669"/>
    <property type="project" value="TreeGrafter"/>
</dbReference>
<dbReference type="OMA" id="KMGCRGD"/>
<evidence type="ECO:0000256" key="1">
    <source>
        <dbReference type="ARBA" id="ARBA00006997"/>
    </source>
</evidence>
<dbReference type="EMBL" id="GG663738">
    <property type="protein sequence ID" value="EEH58227.1"/>
    <property type="molecule type" value="Genomic_DNA"/>
</dbReference>
<protein>
    <submittedName>
        <fullName evidence="3">Predicted protein</fullName>
    </submittedName>
</protein>
<gene>
    <name evidence="3" type="ORF">MICPUCDRAFT_57596</name>
</gene>
<reference evidence="3 4" key="1">
    <citation type="journal article" date="2009" name="Science">
        <title>Green evolution and dynamic adaptations revealed by genomes of the marine picoeukaryotes Micromonas.</title>
        <authorList>
            <person name="Worden A.Z."/>
            <person name="Lee J.H."/>
            <person name="Mock T."/>
            <person name="Rouze P."/>
            <person name="Simmons M.P."/>
            <person name="Aerts A.L."/>
            <person name="Allen A.E."/>
            <person name="Cuvelier M.L."/>
            <person name="Derelle E."/>
            <person name="Everett M.V."/>
            <person name="Foulon E."/>
            <person name="Grimwood J."/>
            <person name="Gundlach H."/>
            <person name="Henrissat B."/>
            <person name="Napoli C."/>
            <person name="McDonald S.M."/>
            <person name="Parker M.S."/>
            <person name="Rombauts S."/>
            <person name="Salamov A."/>
            <person name="Von Dassow P."/>
            <person name="Badger J.H."/>
            <person name="Coutinho P.M."/>
            <person name="Demir E."/>
            <person name="Dubchak I."/>
            <person name="Gentemann C."/>
            <person name="Eikrem W."/>
            <person name="Gready J.E."/>
            <person name="John U."/>
            <person name="Lanier W."/>
            <person name="Lindquist E.A."/>
            <person name="Lucas S."/>
            <person name="Mayer K.F."/>
            <person name="Moreau H."/>
            <person name="Not F."/>
            <person name="Otillar R."/>
            <person name="Panaud O."/>
            <person name="Pangilinan J."/>
            <person name="Paulsen I."/>
            <person name="Piegu B."/>
            <person name="Poliakov A."/>
            <person name="Robbens S."/>
            <person name="Schmutz J."/>
            <person name="Toulza E."/>
            <person name="Wyss T."/>
            <person name="Zelensky A."/>
            <person name="Zhou K."/>
            <person name="Armbrust E.V."/>
            <person name="Bhattacharya D."/>
            <person name="Goodenough U.W."/>
            <person name="Van de Peer Y."/>
            <person name="Grigoriev I.V."/>
        </authorList>
    </citation>
    <scope>NUCLEOTIDE SEQUENCE [LARGE SCALE GENOMIC DNA]</scope>
    <source>
        <strain evidence="3 4">CCMP1545</strain>
    </source>
</reference>
<dbReference type="KEGG" id="mpp:MICPUCDRAFT_57596"/>
<dbReference type="InterPro" id="IPR027417">
    <property type="entry name" value="P-loop_NTPase"/>
</dbReference>
<feature type="compositionally biased region" description="Low complexity" evidence="2">
    <location>
        <begin position="1"/>
        <end position="33"/>
    </location>
</feature>
<accession>C1MRB6</accession>
<dbReference type="PANTHER" id="PTHR21087:SF23">
    <property type="entry name" value="INACTIVE SHIKIMATE KINASE LIKE 2, CHLOROPLASTIC-RELATED"/>
    <property type="match status" value="1"/>
</dbReference>